<dbReference type="InterPro" id="IPR055419">
    <property type="entry name" value="Spectrin_PEPL/EVPL"/>
</dbReference>
<dbReference type="GO" id="GO:0042060">
    <property type="term" value="P:wound healing"/>
    <property type="evidence" value="ECO:0007669"/>
    <property type="project" value="TreeGrafter"/>
</dbReference>
<evidence type="ECO:0000256" key="2">
    <source>
        <dbReference type="ARBA" id="ARBA00022553"/>
    </source>
</evidence>
<keyword evidence="2" id="KW-0597">Phosphoprotein</keyword>
<gene>
    <name evidence="9" type="primary">PPL</name>
</gene>
<dbReference type="GO" id="GO:0005882">
    <property type="term" value="C:intermediate filament"/>
    <property type="evidence" value="ECO:0007669"/>
    <property type="project" value="TreeGrafter"/>
</dbReference>
<dbReference type="GO" id="GO:0045296">
    <property type="term" value="F:cadherin binding"/>
    <property type="evidence" value="ECO:0007669"/>
    <property type="project" value="TreeGrafter"/>
</dbReference>
<dbReference type="Proteomes" id="UP000016665">
    <property type="component" value="Chromosome 14"/>
</dbReference>
<feature type="region of interest" description="Disordered" evidence="6">
    <location>
        <begin position="1"/>
        <end position="20"/>
    </location>
</feature>
<evidence type="ECO:0000259" key="8">
    <source>
        <dbReference type="Pfam" id="PF23160"/>
    </source>
</evidence>
<dbReference type="AlphaFoldDB" id="A0A803VZJ6"/>
<evidence type="ECO:0000256" key="6">
    <source>
        <dbReference type="SAM" id="MobiDB-lite"/>
    </source>
</evidence>
<feature type="coiled-coil region" evidence="5">
    <location>
        <begin position="557"/>
        <end position="604"/>
    </location>
</feature>
<dbReference type="SMART" id="SM00150">
    <property type="entry name" value="SPEC"/>
    <property type="match status" value="4"/>
</dbReference>
<dbReference type="GO" id="GO:0045104">
    <property type="term" value="P:intermediate filament cytoskeleton organization"/>
    <property type="evidence" value="ECO:0007669"/>
    <property type="project" value="InterPro"/>
</dbReference>
<protein>
    <submittedName>
        <fullName evidence="9">Periplakin</fullName>
    </submittedName>
</protein>
<evidence type="ECO:0000256" key="1">
    <source>
        <dbReference type="ARBA" id="ARBA00009109"/>
    </source>
</evidence>
<dbReference type="Pfam" id="PF23160">
    <property type="entry name" value="Spectrin_1st_PEPL"/>
    <property type="match status" value="1"/>
</dbReference>
<evidence type="ECO:0000259" key="7">
    <source>
        <dbReference type="Pfam" id="PF17902"/>
    </source>
</evidence>
<name>A0A803VZJ6_FICAL</name>
<feature type="coiled-coil region" evidence="5">
    <location>
        <begin position="352"/>
        <end position="379"/>
    </location>
</feature>
<dbReference type="Pfam" id="PF17902">
    <property type="entry name" value="SH3_10"/>
    <property type="match status" value="1"/>
</dbReference>
<accession>A0A803VZJ6</accession>
<dbReference type="SUPFAM" id="SSF46966">
    <property type="entry name" value="Spectrin repeat"/>
    <property type="match status" value="2"/>
</dbReference>
<evidence type="ECO:0000256" key="3">
    <source>
        <dbReference type="ARBA" id="ARBA00022737"/>
    </source>
</evidence>
<keyword evidence="4 5" id="KW-0175">Coiled coil</keyword>
<dbReference type="Gene3D" id="2.30.30.40">
    <property type="entry name" value="SH3 Domains"/>
    <property type="match status" value="1"/>
</dbReference>
<dbReference type="InterPro" id="IPR041615">
    <property type="entry name" value="Desmoplakin_SH3"/>
</dbReference>
<evidence type="ECO:0000313" key="10">
    <source>
        <dbReference type="Proteomes" id="UP000016665"/>
    </source>
</evidence>
<dbReference type="PANTHER" id="PTHR23169">
    <property type="entry name" value="ENVOPLAKIN"/>
    <property type="match status" value="1"/>
</dbReference>
<dbReference type="InterPro" id="IPR018159">
    <property type="entry name" value="Spectrin/alpha-actinin"/>
</dbReference>
<dbReference type="InterPro" id="IPR043197">
    <property type="entry name" value="Plakin"/>
</dbReference>
<dbReference type="Gene3D" id="1.20.58.60">
    <property type="match status" value="4"/>
</dbReference>
<reference evidence="9" key="2">
    <citation type="submission" date="2025-08" db="UniProtKB">
        <authorList>
            <consortium name="Ensembl"/>
        </authorList>
    </citation>
    <scope>IDENTIFICATION</scope>
</reference>
<comment type="similarity">
    <text evidence="1">Belongs to the plakin or cytolinker family.</text>
</comment>
<organism evidence="9 10">
    <name type="scientific">Ficedula albicollis</name>
    <name type="common">Collared flycatcher</name>
    <name type="synonym">Muscicapa albicollis</name>
    <dbReference type="NCBI Taxonomy" id="59894"/>
    <lineage>
        <taxon>Eukaryota</taxon>
        <taxon>Metazoa</taxon>
        <taxon>Chordata</taxon>
        <taxon>Craniata</taxon>
        <taxon>Vertebrata</taxon>
        <taxon>Euteleostomi</taxon>
        <taxon>Archelosauria</taxon>
        <taxon>Archosauria</taxon>
        <taxon>Dinosauria</taxon>
        <taxon>Saurischia</taxon>
        <taxon>Theropoda</taxon>
        <taxon>Coelurosauria</taxon>
        <taxon>Aves</taxon>
        <taxon>Neognathae</taxon>
        <taxon>Neoaves</taxon>
        <taxon>Telluraves</taxon>
        <taxon>Australaves</taxon>
        <taxon>Passeriformes</taxon>
        <taxon>Muscicapidae</taxon>
        <taxon>Ficedula</taxon>
    </lineage>
</organism>
<dbReference type="GO" id="GO:0005198">
    <property type="term" value="F:structural molecule activity"/>
    <property type="evidence" value="ECO:0007669"/>
    <property type="project" value="TreeGrafter"/>
</dbReference>
<keyword evidence="3" id="KW-0677">Repeat</keyword>
<evidence type="ECO:0000256" key="4">
    <source>
        <dbReference type="ARBA" id="ARBA00023054"/>
    </source>
</evidence>
<reference evidence="9 10" key="1">
    <citation type="journal article" date="2012" name="Nature">
        <title>The genomic landscape of species divergence in Ficedula flycatchers.</title>
        <authorList>
            <person name="Ellegren H."/>
            <person name="Smeds L."/>
            <person name="Burri R."/>
            <person name="Olason P.I."/>
            <person name="Backstrom N."/>
            <person name="Kawakami T."/>
            <person name="Kunstner A."/>
            <person name="Makinen H."/>
            <person name="Nadachowska-Brzyska K."/>
            <person name="Qvarnstrom A."/>
            <person name="Uebbing S."/>
            <person name="Wolf J.B."/>
        </authorList>
    </citation>
    <scope>NUCLEOTIDE SEQUENCE [LARGE SCALE GENOMIC DNA]</scope>
</reference>
<proteinExistence type="inferred from homology"/>
<dbReference type="GO" id="GO:0016020">
    <property type="term" value="C:membrane"/>
    <property type="evidence" value="ECO:0007669"/>
    <property type="project" value="TreeGrafter"/>
</dbReference>
<reference evidence="9" key="3">
    <citation type="submission" date="2025-09" db="UniProtKB">
        <authorList>
            <consortium name="Ensembl"/>
        </authorList>
    </citation>
    <scope>IDENTIFICATION</scope>
</reference>
<dbReference type="FunFam" id="1.20.58.60:FF:000030">
    <property type="entry name" value="Short stop, isoform K"/>
    <property type="match status" value="1"/>
</dbReference>
<dbReference type="GO" id="GO:0005737">
    <property type="term" value="C:cytoplasm"/>
    <property type="evidence" value="ECO:0007669"/>
    <property type="project" value="TreeGrafter"/>
</dbReference>
<evidence type="ECO:0000256" key="5">
    <source>
        <dbReference type="SAM" id="Coils"/>
    </source>
</evidence>
<feature type="domain" description="Periplakin/Envoplakin N-terminal" evidence="8">
    <location>
        <begin position="34"/>
        <end position="121"/>
    </location>
</feature>
<sequence>MHSLFRKRNKGKYSPSVQKKSISSKELTELIERLQKNADQVEKNIVETDSRMQNVSKARSRTRGLLPLPLPSSDKLLYVLDGDAAVARHMKHPQGDMITEDIRQLKERVANLRVKHDQIYNFPLQHIEPQVNWSTVIEEKQDALSSKGFGTDLPLVNSQVEEHNIFHNEVMAIGPHIVKEGSKENLSDFQAKYQKLLAGSQQRQQDLNSLQDYMQRCTNKLYWLDQQAKDRTHYDWSDHNLDYPSRRRQYENFIHRKLEEKEEAINKLHADGDQLLAQNHPGKNAIEAHIEAVHADWKEYLNLLICEESHLKFMEDFHKFQKDTKDAQELLKKVDTDLDQKFSPEFKDRYQLESLLRELDDQEKALDKYEAVVKSLQERSQQVLPLRYRRQPPPRGAHYTLQRNSGDLWEVADSAGDTISAPGVCFMIPPPDPEAIALAEQYVPPKTNNCKNVLQQRYEGLKADSIGDAASVRGRQLLAGLEKVNSDLDKQEKAITANLRPPLEQSRAVQDSTERSKDLKNITNEVRRIEPEKTRKIQECEAFIESVPNTGSASLVRNKMENTNKKYERVVQLLSAAQEKVEVATNLERSLQQGRDLLSSYENKLVIDDTVPEDLRVVDRKKEELLVSVCPVHMLHLQNHFPKAVVTPAPLTSWTLPKARLDRA</sequence>
<dbReference type="Gene3D" id="1.20.58.1060">
    <property type="match status" value="1"/>
</dbReference>
<dbReference type="FunFam" id="1.20.58.60:FF:000143">
    <property type="entry name" value="Periplakin"/>
    <property type="match status" value="1"/>
</dbReference>
<feature type="domain" description="Desmoplakin SH3" evidence="7">
    <location>
        <begin position="395"/>
        <end position="429"/>
    </location>
</feature>
<feature type="compositionally biased region" description="Basic residues" evidence="6">
    <location>
        <begin position="1"/>
        <end position="11"/>
    </location>
</feature>
<dbReference type="CDD" id="cd00176">
    <property type="entry name" value="SPEC"/>
    <property type="match status" value="1"/>
</dbReference>
<dbReference type="Ensembl" id="ENSFALT00000042798.1">
    <property type="protein sequence ID" value="ENSFALP00000028152.1"/>
    <property type="gene ID" value="ENSFALG00000004616.2"/>
</dbReference>
<keyword evidence="10" id="KW-1185">Reference proteome</keyword>
<evidence type="ECO:0000313" key="9">
    <source>
        <dbReference type="Ensembl" id="ENSFALP00000028152.1"/>
    </source>
</evidence>
<dbReference type="GeneTree" id="ENSGT00940000153578"/>
<dbReference type="PANTHER" id="PTHR23169:SF10">
    <property type="entry name" value="PERIPLAKIN"/>
    <property type="match status" value="1"/>
</dbReference>